<evidence type="ECO:0000313" key="9">
    <source>
        <dbReference type="Proteomes" id="UP000284543"/>
    </source>
</evidence>
<dbReference type="Gene3D" id="1.10.3720.10">
    <property type="entry name" value="MetI-like"/>
    <property type="match status" value="1"/>
</dbReference>
<evidence type="ECO:0000256" key="1">
    <source>
        <dbReference type="ARBA" id="ARBA00004651"/>
    </source>
</evidence>
<sequence length="275" mass="30635">MGLKKRAARAGGYCILLAGAAFVLLPFVWMLLTSLKPSREVLMMPPKCFPSVIMWENYVDAYRAAPFAVYFFNSAIVSLAITAGELVTTILAAYAFSQMDFKGRDALFMLLVATMMVPGEILIIPNYVTLADLGWINTYKALILPWCASVFSIFLLKQQFSSIPAAYYKAARIDGCRRFRYLITVMVPMSKPTIVAIALLKLINSWNSYMWPLIVTNTNEMRTLPVALAAFSTEAGVQYNTLMAFSLMIISPILLVYFFARKYIIRGVSSAGLKG</sequence>
<dbReference type="Proteomes" id="UP000284543">
    <property type="component" value="Unassembled WGS sequence"/>
</dbReference>
<comment type="caution">
    <text evidence="8">The sequence shown here is derived from an EMBL/GenBank/DDBJ whole genome shotgun (WGS) entry which is preliminary data.</text>
</comment>
<reference evidence="8 9" key="1">
    <citation type="submission" date="2018-08" db="EMBL/GenBank/DDBJ databases">
        <title>A genome reference for cultivated species of the human gut microbiota.</title>
        <authorList>
            <person name="Zou Y."/>
            <person name="Xue W."/>
            <person name="Luo G."/>
        </authorList>
    </citation>
    <scope>NUCLEOTIDE SEQUENCE [LARGE SCALE GENOMIC DNA]</scope>
    <source>
        <strain evidence="8 9">AF14-18</strain>
    </source>
</reference>
<evidence type="ECO:0000256" key="3">
    <source>
        <dbReference type="ARBA" id="ARBA00022475"/>
    </source>
</evidence>
<feature type="transmembrane region" description="Helical" evidence="7">
    <location>
        <begin position="179"/>
        <end position="203"/>
    </location>
</feature>
<dbReference type="EMBL" id="QRZM01000012">
    <property type="protein sequence ID" value="RGV72842.1"/>
    <property type="molecule type" value="Genomic_DNA"/>
</dbReference>
<dbReference type="InterPro" id="IPR000515">
    <property type="entry name" value="MetI-like"/>
</dbReference>
<dbReference type="PROSITE" id="PS50928">
    <property type="entry name" value="ABC_TM1"/>
    <property type="match status" value="1"/>
</dbReference>
<comment type="subcellular location">
    <subcellularLocation>
        <location evidence="1 7">Cell membrane</location>
        <topology evidence="1 7">Multi-pass membrane protein</topology>
    </subcellularLocation>
</comment>
<keyword evidence="2 7" id="KW-0813">Transport</keyword>
<evidence type="ECO:0000313" key="8">
    <source>
        <dbReference type="EMBL" id="RGV72842.1"/>
    </source>
</evidence>
<dbReference type="Pfam" id="PF00528">
    <property type="entry name" value="BPD_transp_1"/>
    <property type="match status" value="1"/>
</dbReference>
<feature type="transmembrane region" description="Helical" evidence="7">
    <location>
        <begin position="12"/>
        <end position="32"/>
    </location>
</feature>
<dbReference type="GeneID" id="23116784"/>
<evidence type="ECO:0000256" key="4">
    <source>
        <dbReference type="ARBA" id="ARBA00022692"/>
    </source>
</evidence>
<dbReference type="AlphaFoldDB" id="A0A412YYW6"/>
<protein>
    <submittedName>
        <fullName evidence="8">Carbohydrate ABC transporter permease</fullName>
    </submittedName>
</protein>
<keyword evidence="5 7" id="KW-1133">Transmembrane helix</keyword>
<dbReference type="InterPro" id="IPR035906">
    <property type="entry name" value="MetI-like_sf"/>
</dbReference>
<comment type="similarity">
    <text evidence="7">Belongs to the binding-protein-dependent transport system permease family.</text>
</comment>
<name>A0A412YYW6_9FIRM</name>
<organism evidence="8 9">
    <name type="scientific">Enterocloster bolteae</name>
    <dbReference type="NCBI Taxonomy" id="208479"/>
    <lineage>
        <taxon>Bacteria</taxon>
        <taxon>Bacillati</taxon>
        <taxon>Bacillota</taxon>
        <taxon>Clostridia</taxon>
        <taxon>Lachnospirales</taxon>
        <taxon>Lachnospiraceae</taxon>
        <taxon>Enterocloster</taxon>
    </lineage>
</organism>
<keyword evidence="6 7" id="KW-0472">Membrane</keyword>
<dbReference type="PANTHER" id="PTHR43744">
    <property type="entry name" value="ABC TRANSPORTER PERMEASE PROTEIN MG189-RELATED-RELATED"/>
    <property type="match status" value="1"/>
</dbReference>
<feature type="transmembrane region" description="Helical" evidence="7">
    <location>
        <begin position="139"/>
        <end position="158"/>
    </location>
</feature>
<dbReference type="SUPFAM" id="SSF161098">
    <property type="entry name" value="MetI-like"/>
    <property type="match status" value="1"/>
</dbReference>
<dbReference type="KEGG" id="cbol:CGC65_07660"/>
<accession>A0A412YYW6</accession>
<keyword evidence="4 7" id="KW-0812">Transmembrane</keyword>
<dbReference type="CDD" id="cd06261">
    <property type="entry name" value="TM_PBP2"/>
    <property type="match status" value="1"/>
</dbReference>
<keyword evidence="3" id="KW-1003">Cell membrane</keyword>
<gene>
    <name evidence="8" type="ORF">DWW02_22825</name>
</gene>
<feature type="transmembrane region" description="Helical" evidence="7">
    <location>
        <begin position="106"/>
        <end position="127"/>
    </location>
</feature>
<evidence type="ECO:0000256" key="2">
    <source>
        <dbReference type="ARBA" id="ARBA00022448"/>
    </source>
</evidence>
<dbReference type="GO" id="GO:0005886">
    <property type="term" value="C:plasma membrane"/>
    <property type="evidence" value="ECO:0007669"/>
    <property type="project" value="UniProtKB-SubCell"/>
</dbReference>
<dbReference type="RefSeq" id="WP_002569982.1">
    <property type="nucleotide sequence ID" value="NZ_BAABZS010000001.1"/>
</dbReference>
<evidence type="ECO:0000256" key="6">
    <source>
        <dbReference type="ARBA" id="ARBA00023136"/>
    </source>
</evidence>
<dbReference type="GO" id="GO:0055085">
    <property type="term" value="P:transmembrane transport"/>
    <property type="evidence" value="ECO:0007669"/>
    <property type="project" value="InterPro"/>
</dbReference>
<proteinExistence type="inferred from homology"/>
<feature type="transmembrane region" description="Helical" evidence="7">
    <location>
        <begin position="67"/>
        <end position="94"/>
    </location>
</feature>
<dbReference type="PANTHER" id="PTHR43744:SF12">
    <property type="entry name" value="ABC TRANSPORTER PERMEASE PROTEIN MG189-RELATED"/>
    <property type="match status" value="1"/>
</dbReference>
<evidence type="ECO:0000256" key="5">
    <source>
        <dbReference type="ARBA" id="ARBA00022989"/>
    </source>
</evidence>
<evidence type="ECO:0000256" key="7">
    <source>
        <dbReference type="RuleBase" id="RU363032"/>
    </source>
</evidence>
<feature type="transmembrane region" description="Helical" evidence="7">
    <location>
        <begin position="242"/>
        <end position="260"/>
    </location>
</feature>